<dbReference type="InterPro" id="IPR027417">
    <property type="entry name" value="P-loop_NTPase"/>
</dbReference>
<proteinExistence type="predicted"/>
<dbReference type="Proteomes" id="UP001603857">
    <property type="component" value="Unassembled WGS sequence"/>
</dbReference>
<dbReference type="Gene3D" id="3.40.50.300">
    <property type="entry name" value="P-loop containing nucleotide triphosphate hydrolases"/>
    <property type="match status" value="1"/>
</dbReference>
<feature type="compositionally biased region" description="Basic and acidic residues" evidence="1">
    <location>
        <begin position="138"/>
        <end position="148"/>
    </location>
</feature>
<dbReference type="EMBL" id="JBGMDY010000007">
    <property type="protein sequence ID" value="KAL2328164.1"/>
    <property type="molecule type" value="Genomic_DNA"/>
</dbReference>
<gene>
    <name evidence="3" type="ORF">Fmac_021591</name>
</gene>
<protein>
    <recommendedName>
        <fullName evidence="2">Dynamin N-terminal domain-containing protein</fullName>
    </recommendedName>
</protein>
<sequence length="148" mass="16430">MGEPPQSLRPMPRYPTHRYTPQTPVSCTVIHHTCPHNEYLHLSPSPTAERLRAECFKKEISDETDRITGKTKAISNVPIQLSIYSPHVVNLTLIDLPGLTKVVVEGQSETIVQDIENMVCSYIEKANDSSSVPNTPLEGRHSSEASNP</sequence>
<dbReference type="InterPro" id="IPR045063">
    <property type="entry name" value="Dynamin_N"/>
</dbReference>
<accession>A0ABD1LXE2</accession>
<dbReference type="PANTHER" id="PTHR11566:SF80">
    <property type="entry name" value="PHRAGMOPLASTIN DRP1C"/>
    <property type="match status" value="1"/>
</dbReference>
<feature type="region of interest" description="Disordered" evidence="1">
    <location>
        <begin position="127"/>
        <end position="148"/>
    </location>
</feature>
<dbReference type="Pfam" id="PF00350">
    <property type="entry name" value="Dynamin_N"/>
    <property type="match status" value="1"/>
</dbReference>
<comment type="caution">
    <text evidence="3">The sequence shown here is derived from an EMBL/GenBank/DDBJ whole genome shotgun (WGS) entry which is preliminary data.</text>
</comment>
<feature type="domain" description="Dynamin N-terminal" evidence="2">
    <location>
        <begin position="54"/>
        <end position="127"/>
    </location>
</feature>
<dbReference type="InterPro" id="IPR022812">
    <property type="entry name" value="Dynamin"/>
</dbReference>
<dbReference type="AlphaFoldDB" id="A0ABD1LXE2"/>
<keyword evidence="4" id="KW-1185">Reference proteome</keyword>
<dbReference type="PANTHER" id="PTHR11566">
    <property type="entry name" value="DYNAMIN"/>
    <property type="match status" value="1"/>
</dbReference>
<dbReference type="SUPFAM" id="SSF52540">
    <property type="entry name" value="P-loop containing nucleoside triphosphate hydrolases"/>
    <property type="match status" value="1"/>
</dbReference>
<evidence type="ECO:0000313" key="3">
    <source>
        <dbReference type="EMBL" id="KAL2328164.1"/>
    </source>
</evidence>
<evidence type="ECO:0000256" key="1">
    <source>
        <dbReference type="SAM" id="MobiDB-lite"/>
    </source>
</evidence>
<evidence type="ECO:0000259" key="2">
    <source>
        <dbReference type="Pfam" id="PF00350"/>
    </source>
</evidence>
<organism evidence="3 4">
    <name type="scientific">Flemingia macrophylla</name>
    <dbReference type="NCBI Taxonomy" id="520843"/>
    <lineage>
        <taxon>Eukaryota</taxon>
        <taxon>Viridiplantae</taxon>
        <taxon>Streptophyta</taxon>
        <taxon>Embryophyta</taxon>
        <taxon>Tracheophyta</taxon>
        <taxon>Spermatophyta</taxon>
        <taxon>Magnoliopsida</taxon>
        <taxon>eudicotyledons</taxon>
        <taxon>Gunneridae</taxon>
        <taxon>Pentapetalae</taxon>
        <taxon>rosids</taxon>
        <taxon>fabids</taxon>
        <taxon>Fabales</taxon>
        <taxon>Fabaceae</taxon>
        <taxon>Papilionoideae</taxon>
        <taxon>50 kb inversion clade</taxon>
        <taxon>NPAAA clade</taxon>
        <taxon>indigoferoid/millettioid clade</taxon>
        <taxon>Phaseoleae</taxon>
        <taxon>Flemingia</taxon>
    </lineage>
</organism>
<name>A0ABD1LXE2_9FABA</name>
<evidence type="ECO:0000313" key="4">
    <source>
        <dbReference type="Proteomes" id="UP001603857"/>
    </source>
</evidence>
<reference evidence="3 4" key="1">
    <citation type="submission" date="2024-08" db="EMBL/GenBank/DDBJ databases">
        <title>Insights into the chromosomal genome structure of Flemingia macrophylla.</title>
        <authorList>
            <person name="Ding Y."/>
            <person name="Zhao Y."/>
            <person name="Bi W."/>
            <person name="Wu M."/>
            <person name="Zhao G."/>
            <person name="Gong Y."/>
            <person name="Li W."/>
            <person name="Zhang P."/>
        </authorList>
    </citation>
    <scope>NUCLEOTIDE SEQUENCE [LARGE SCALE GENOMIC DNA]</scope>
    <source>
        <strain evidence="3">DYQJB</strain>
        <tissue evidence="3">Leaf</tissue>
    </source>
</reference>